<dbReference type="InterPro" id="IPR000871">
    <property type="entry name" value="Beta-lactam_class-A"/>
</dbReference>
<dbReference type="PANTHER" id="PTHR35333">
    <property type="entry name" value="BETA-LACTAMASE"/>
    <property type="match status" value="1"/>
</dbReference>
<dbReference type="SUPFAM" id="SSF56601">
    <property type="entry name" value="beta-lactamase/transpeptidase-like"/>
    <property type="match status" value="1"/>
</dbReference>
<dbReference type="Gene3D" id="3.40.710.10">
    <property type="entry name" value="DD-peptidase/beta-lactamase superfamily"/>
    <property type="match status" value="1"/>
</dbReference>
<sequence>MRAHFLSALTLSLLAVAAAQTGEAQTGGAQTGSAQPGQAPPQTAAPTSAQQEAALQLLTRVFGAETVDAALFAPEFLAQVPAAALTRTFAEVRAGFGRFVRVDVSGAVPQVVYERGALNVTQFALNAQGLITALAIAPAPPQGTAQTAALLSRVFGPQTVEASLFAPAFLAQVPATALGDLLAGLRAQFGAFVRVDTSGALPQVVYERGVLNITQFALDAQGRIAALVFAPVTPQVTFTSLEEAQAAFAALPGQVSLLVREVGPVQTGPAAMPPRTLAALNPGRLLAVGSTFKLAVLSELQAQVTRGERGWTDEVALTDADRSLPSGTLQDAPLGSRFALRDLAARMIAQSDNTATDLLLRVVGRAGVEARLGQTAMPSTREAFALKNPANLALLRAYRAAGLNRDARRAVLAQAATAPLPGVNVFLAGPVARDVEWFASTERLCTLMADVAALPETTLNPGVADPADFARVSYKGGSEGGVLNLTTQVTTQAGRNLCVSATWNDARTLNDAQFVALYSGLLKLLR</sequence>
<evidence type="ECO:0000256" key="1">
    <source>
        <dbReference type="SAM" id="MobiDB-lite"/>
    </source>
</evidence>
<dbReference type="Pfam" id="PF13354">
    <property type="entry name" value="Beta-lactamase2"/>
    <property type="match status" value="1"/>
</dbReference>
<dbReference type="GO" id="GO:0046677">
    <property type="term" value="P:response to antibiotic"/>
    <property type="evidence" value="ECO:0007669"/>
    <property type="project" value="InterPro"/>
</dbReference>
<evidence type="ECO:0000259" key="3">
    <source>
        <dbReference type="Pfam" id="PF13354"/>
    </source>
</evidence>
<comment type="caution">
    <text evidence="4">The sequence shown here is derived from an EMBL/GenBank/DDBJ whole genome shotgun (WGS) entry which is preliminary data.</text>
</comment>
<dbReference type="PANTHER" id="PTHR35333:SF5">
    <property type="entry name" value="CONSERVED LIPOPROTEIN LPQF-RELATED"/>
    <property type="match status" value="1"/>
</dbReference>
<keyword evidence="5" id="KW-1185">Reference proteome</keyword>
<dbReference type="AlphaFoldDB" id="A0A7W8LQM9"/>
<dbReference type="EMBL" id="JACHFN010000008">
    <property type="protein sequence ID" value="MBB5234904.1"/>
    <property type="molecule type" value="Genomic_DNA"/>
</dbReference>
<dbReference type="RefSeq" id="WP_184029380.1">
    <property type="nucleotide sequence ID" value="NZ_JACHFN010000008.1"/>
</dbReference>
<feature type="domain" description="Beta-lactamase class A catalytic" evidence="3">
    <location>
        <begin position="278"/>
        <end position="386"/>
    </location>
</feature>
<accession>A0A7W8LQM9</accession>
<proteinExistence type="predicted"/>
<reference evidence="4 5" key="1">
    <citation type="submission" date="2020-08" db="EMBL/GenBank/DDBJ databases">
        <title>Genomic Encyclopedia of Type Strains, Phase IV (KMG-IV): sequencing the most valuable type-strain genomes for metagenomic binning, comparative biology and taxonomic classification.</title>
        <authorList>
            <person name="Goeker M."/>
        </authorList>
    </citation>
    <scope>NUCLEOTIDE SEQUENCE [LARGE SCALE GENOMIC DNA]</scope>
    <source>
        <strain evidence="4 5">DSM 101791</strain>
    </source>
</reference>
<dbReference type="InterPro" id="IPR012338">
    <property type="entry name" value="Beta-lactam/transpept-like"/>
</dbReference>
<feature type="region of interest" description="Disordered" evidence="1">
    <location>
        <begin position="26"/>
        <end position="49"/>
    </location>
</feature>
<evidence type="ECO:0000313" key="4">
    <source>
        <dbReference type="EMBL" id="MBB5234904.1"/>
    </source>
</evidence>
<feature type="chain" id="PRO_5030775252" evidence="2">
    <location>
        <begin position="18"/>
        <end position="526"/>
    </location>
</feature>
<evidence type="ECO:0000313" key="5">
    <source>
        <dbReference type="Proteomes" id="UP000525389"/>
    </source>
</evidence>
<dbReference type="InterPro" id="IPR045155">
    <property type="entry name" value="Beta-lactam_cat"/>
</dbReference>
<protein>
    <submittedName>
        <fullName evidence="4">Beta-lactamase class A</fullName>
    </submittedName>
</protein>
<name>A0A7W8LQM9_9DEIO</name>
<feature type="signal peptide" evidence="2">
    <location>
        <begin position="1"/>
        <end position="17"/>
    </location>
</feature>
<dbReference type="GO" id="GO:0008800">
    <property type="term" value="F:beta-lactamase activity"/>
    <property type="evidence" value="ECO:0007669"/>
    <property type="project" value="InterPro"/>
</dbReference>
<dbReference type="Proteomes" id="UP000525389">
    <property type="component" value="Unassembled WGS sequence"/>
</dbReference>
<dbReference type="GO" id="GO:0030655">
    <property type="term" value="P:beta-lactam antibiotic catabolic process"/>
    <property type="evidence" value="ECO:0007669"/>
    <property type="project" value="InterPro"/>
</dbReference>
<evidence type="ECO:0000256" key="2">
    <source>
        <dbReference type="SAM" id="SignalP"/>
    </source>
</evidence>
<organism evidence="4 5">
    <name type="scientific">Deinococcus budaensis</name>
    <dbReference type="NCBI Taxonomy" id="1665626"/>
    <lineage>
        <taxon>Bacteria</taxon>
        <taxon>Thermotogati</taxon>
        <taxon>Deinococcota</taxon>
        <taxon>Deinococci</taxon>
        <taxon>Deinococcales</taxon>
        <taxon>Deinococcaceae</taxon>
        <taxon>Deinococcus</taxon>
    </lineage>
</organism>
<keyword evidence="2" id="KW-0732">Signal</keyword>
<gene>
    <name evidence="4" type="ORF">HNQ09_002347</name>
</gene>